<dbReference type="Pfam" id="PF19457">
    <property type="entry name" value="DUF5994"/>
    <property type="match status" value="1"/>
</dbReference>
<dbReference type="Proteomes" id="UP001500301">
    <property type="component" value="Unassembled WGS sequence"/>
</dbReference>
<organism evidence="1 2">
    <name type="scientific">Nocardioides daeguensis</name>
    <dbReference type="NCBI Taxonomy" id="908359"/>
    <lineage>
        <taxon>Bacteria</taxon>
        <taxon>Bacillati</taxon>
        <taxon>Actinomycetota</taxon>
        <taxon>Actinomycetes</taxon>
        <taxon>Propionibacteriales</taxon>
        <taxon>Nocardioidaceae</taxon>
        <taxon>Nocardioides</taxon>
    </lineage>
</organism>
<keyword evidence="2" id="KW-1185">Reference proteome</keyword>
<protein>
    <submittedName>
        <fullName evidence="1">Uncharacterized protein</fullName>
    </submittedName>
</protein>
<proteinExistence type="predicted"/>
<evidence type="ECO:0000313" key="1">
    <source>
        <dbReference type="EMBL" id="GAA3528627.1"/>
    </source>
</evidence>
<reference evidence="2" key="1">
    <citation type="journal article" date="2019" name="Int. J. Syst. Evol. Microbiol.">
        <title>The Global Catalogue of Microorganisms (GCM) 10K type strain sequencing project: providing services to taxonomists for standard genome sequencing and annotation.</title>
        <authorList>
            <consortium name="The Broad Institute Genomics Platform"/>
            <consortium name="The Broad Institute Genome Sequencing Center for Infectious Disease"/>
            <person name="Wu L."/>
            <person name="Ma J."/>
        </authorList>
    </citation>
    <scope>NUCLEOTIDE SEQUENCE [LARGE SCALE GENOMIC DNA]</scope>
    <source>
        <strain evidence="2">JCM 17460</strain>
    </source>
</reference>
<evidence type="ECO:0000313" key="2">
    <source>
        <dbReference type="Proteomes" id="UP001500301"/>
    </source>
</evidence>
<sequence length="178" mass="19179">MTTSSEQSSARSTDRVPLRIRLDNGFPSRPLDGAWWPQSRDLQVECADLIDHFPGLVGRPARLLFSRPDWDAAAGGPSARTIRAARGPVKVGSFPNDDTHLMIVVMSSRERLRLLVIPSSMEPDIARTLMAEAADERNTRSAAALLATARLHSGGVSPFATSVWEDEGGAEGRSTASA</sequence>
<dbReference type="EMBL" id="BAABBB010000009">
    <property type="protein sequence ID" value="GAA3528627.1"/>
    <property type="molecule type" value="Genomic_DNA"/>
</dbReference>
<dbReference type="RefSeq" id="WP_218233253.1">
    <property type="nucleotide sequence ID" value="NZ_BAABBB010000009.1"/>
</dbReference>
<comment type="caution">
    <text evidence="1">The sequence shown here is derived from an EMBL/GenBank/DDBJ whole genome shotgun (WGS) entry which is preliminary data.</text>
</comment>
<name>A0ABP6V742_9ACTN</name>
<gene>
    <name evidence="1" type="ORF">GCM10022263_16510</name>
</gene>
<accession>A0ABP6V742</accession>
<dbReference type="InterPro" id="IPR046036">
    <property type="entry name" value="DUF5994"/>
</dbReference>